<dbReference type="Proteomes" id="UP000887568">
    <property type="component" value="Unplaced"/>
</dbReference>
<evidence type="ECO:0000256" key="9">
    <source>
        <dbReference type="ARBA" id="ARBA00022989"/>
    </source>
</evidence>
<keyword evidence="11" id="KW-0472">Membrane</keyword>
<evidence type="ECO:0000256" key="1">
    <source>
        <dbReference type="ARBA" id="ARBA00001933"/>
    </source>
</evidence>
<evidence type="ECO:0000313" key="18">
    <source>
        <dbReference type="EnsemblMetazoa" id="XP_038050594.1"/>
    </source>
</evidence>
<organism evidence="18 19">
    <name type="scientific">Patiria miniata</name>
    <name type="common">Bat star</name>
    <name type="synonym">Asterina miniata</name>
    <dbReference type="NCBI Taxonomy" id="46514"/>
    <lineage>
        <taxon>Eukaryota</taxon>
        <taxon>Metazoa</taxon>
        <taxon>Echinodermata</taxon>
        <taxon>Eleutherozoa</taxon>
        <taxon>Asterozoa</taxon>
        <taxon>Asteroidea</taxon>
        <taxon>Valvatacea</taxon>
        <taxon>Valvatida</taxon>
        <taxon>Asterinidae</taxon>
        <taxon>Patiria</taxon>
    </lineage>
</organism>
<evidence type="ECO:0000256" key="8">
    <source>
        <dbReference type="ARBA" id="ARBA00022919"/>
    </source>
</evidence>
<keyword evidence="8" id="KW-0746">Sphingolipid metabolism</keyword>
<dbReference type="EnsemblMetazoa" id="XM_038194666.1">
    <property type="protein sequence ID" value="XP_038050594.1"/>
    <property type="gene ID" value="LOC119723800"/>
</dbReference>
<reference evidence="18" key="1">
    <citation type="submission" date="2022-11" db="UniProtKB">
        <authorList>
            <consortium name="EnsemblMetazoa"/>
        </authorList>
    </citation>
    <scope>IDENTIFICATION</scope>
</reference>
<evidence type="ECO:0000256" key="10">
    <source>
        <dbReference type="ARBA" id="ARBA00023098"/>
    </source>
</evidence>
<dbReference type="Pfam" id="PF00282">
    <property type="entry name" value="Pyridoxal_deC"/>
    <property type="match status" value="1"/>
</dbReference>
<evidence type="ECO:0000256" key="2">
    <source>
        <dbReference type="ARBA" id="ARBA00004389"/>
    </source>
</evidence>
<evidence type="ECO:0000256" key="6">
    <source>
        <dbReference type="ARBA" id="ARBA00022824"/>
    </source>
</evidence>
<dbReference type="Gene3D" id="3.40.640.10">
    <property type="entry name" value="Type I PLP-dependent aspartate aminotransferase-like (Major domain)"/>
    <property type="match status" value="1"/>
</dbReference>
<dbReference type="PANTHER" id="PTHR42735">
    <property type="match status" value="1"/>
</dbReference>
<comment type="cofactor">
    <cofactor evidence="1 16 17">
        <name>pyridoxal 5'-phosphate</name>
        <dbReference type="ChEBI" id="CHEBI:597326"/>
    </cofactor>
</comment>
<dbReference type="Gene3D" id="6.10.140.2150">
    <property type="match status" value="1"/>
</dbReference>
<evidence type="ECO:0000256" key="15">
    <source>
        <dbReference type="ARBA" id="ARBA00042568"/>
    </source>
</evidence>
<dbReference type="InterPro" id="IPR002129">
    <property type="entry name" value="PyrdxlP-dep_de-COase"/>
</dbReference>
<keyword evidence="12 17" id="KW-0456">Lyase</keyword>
<evidence type="ECO:0000256" key="5">
    <source>
        <dbReference type="ARBA" id="ARBA00022692"/>
    </source>
</evidence>
<feature type="modified residue" description="N6-(pyridoxal phosphate)lysine" evidence="16">
    <location>
        <position position="348"/>
    </location>
</feature>
<protein>
    <recommendedName>
        <fullName evidence="14">sphinganine-1-phosphate aldolase</fullName>
        <ecNumber evidence="14">4.1.2.27</ecNumber>
    </recommendedName>
    <alternativeName>
        <fullName evidence="15">Sphingosine-1-phosphate aldolase</fullName>
    </alternativeName>
</protein>
<dbReference type="OMA" id="HSILEYG"/>
<evidence type="ECO:0000256" key="16">
    <source>
        <dbReference type="PIRSR" id="PIRSR602129-50"/>
    </source>
</evidence>
<dbReference type="GO" id="GO:0030149">
    <property type="term" value="P:sphingolipid catabolic process"/>
    <property type="evidence" value="ECO:0007669"/>
    <property type="project" value="TreeGrafter"/>
</dbReference>
<dbReference type="InterPro" id="IPR050477">
    <property type="entry name" value="GrpII_AminoAcid_Decarb"/>
</dbReference>
<dbReference type="InterPro" id="IPR015422">
    <property type="entry name" value="PyrdxlP-dep_Trfase_small"/>
</dbReference>
<dbReference type="Gene3D" id="3.90.1150.10">
    <property type="entry name" value="Aspartate Aminotransferase, domain 1"/>
    <property type="match status" value="1"/>
</dbReference>
<sequence length="549" mass="60789">MDVVEDLKEISKLYLNDVYVLINQQCSGHKAWELILGTFLATLALGWLWQELFLHELSLFQRSKLFFFRVVRSLPVIGRKIQEELDKTKASIAKDLFPLPPGYVYNTHLPDKGMTYEAVFDLAQSKYKSMEKIDWQGGRLSGGVYNCGEGHDKLMAKIYGLFVGDNLLYPDVFPGTRKMEAEVVAMCCDFFHGGPDTCGTMTSGGTESILMACKAYRERAYKQGIKTPEILVACSAHAAFAKAAKYFKMRYTEVPVDPQTKLVNLRALRKKINKNTCMLVASAPSFPYGVIEQVEDIGQLGKRFNIPVHVDACMGGFIIPFAKRAGLDLPSIDFAVEGVTSISADAHKYGLAPKGSSLILYKNSKYRMGQFYVNTDWCGGIYASPAVGGSRSGAIIATCWATMMAVGTDGYMDNAVKVIQTREYIEKHVRDIPGLCVYGKPDVNILSIGSQCFDIYRLGSALTAQGWHMFTVQYPSGVNFAVTKMHTAPGVADIFLKDLRDCTAEIMKDPKAKAEGIAAVYGMAEGLPDRSMVEEFVHGYLEAYYNTTN</sequence>
<dbReference type="SUPFAM" id="SSF53383">
    <property type="entry name" value="PLP-dependent transferases"/>
    <property type="match status" value="1"/>
</dbReference>
<dbReference type="GO" id="GO:0008117">
    <property type="term" value="F:sphinganine-1-phosphate aldolase activity"/>
    <property type="evidence" value="ECO:0007669"/>
    <property type="project" value="UniProtKB-EC"/>
</dbReference>
<dbReference type="GO" id="GO:0030170">
    <property type="term" value="F:pyridoxal phosphate binding"/>
    <property type="evidence" value="ECO:0007669"/>
    <property type="project" value="InterPro"/>
</dbReference>
<keyword evidence="19" id="KW-1185">Reference proteome</keyword>
<keyword evidence="9" id="KW-1133">Transmembrane helix</keyword>
<evidence type="ECO:0000256" key="14">
    <source>
        <dbReference type="ARBA" id="ARBA00038965"/>
    </source>
</evidence>
<dbReference type="GeneID" id="119723800"/>
<evidence type="ECO:0000256" key="17">
    <source>
        <dbReference type="RuleBase" id="RU000382"/>
    </source>
</evidence>
<keyword evidence="10" id="KW-0443">Lipid metabolism</keyword>
<dbReference type="AlphaFoldDB" id="A0A913ZGP5"/>
<dbReference type="GO" id="GO:0005789">
    <property type="term" value="C:endoplasmic reticulum membrane"/>
    <property type="evidence" value="ECO:0007669"/>
    <property type="project" value="UniProtKB-SubCell"/>
</dbReference>
<evidence type="ECO:0000256" key="13">
    <source>
        <dbReference type="ARBA" id="ARBA00038302"/>
    </source>
</evidence>
<evidence type="ECO:0000256" key="7">
    <source>
        <dbReference type="ARBA" id="ARBA00022898"/>
    </source>
</evidence>
<evidence type="ECO:0000256" key="12">
    <source>
        <dbReference type="ARBA" id="ARBA00023239"/>
    </source>
</evidence>
<comment type="subcellular location">
    <subcellularLocation>
        <location evidence="2">Endoplasmic reticulum membrane</location>
        <topology evidence="2">Single-pass membrane protein</topology>
    </subcellularLocation>
</comment>
<dbReference type="RefSeq" id="XP_038050594.1">
    <property type="nucleotide sequence ID" value="XM_038194666.1"/>
</dbReference>
<evidence type="ECO:0000256" key="3">
    <source>
        <dbReference type="ARBA" id="ARBA00004760"/>
    </source>
</evidence>
<dbReference type="EC" id="4.1.2.27" evidence="14"/>
<dbReference type="FunFam" id="6.10.140.2150:FF:000001">
    <property type="entry name" value="Sphingosine-1-phosphate lyase 1"/>
    <property type="match status" value="1"/>
</dbReference>
<dbReference type="FunFam" id="3.40.640.10:FF:000020">
    <property type="entry name" value="sphingosine-1-phosphate lyase 1"/>
    <property type="match status" value="1"/>
</dbReference>
<keyword evidence="7 16" id="KW-0663">Pyridoxal phosphate</keyword>
<evidence type="ECO:0000256" key="4">
    <source>
        <dbReference type="ARBA" id="ARBA00004991"/>
    </source>
</evidence>
<comment type="pathway">
    <text evidence="3">Lipid metabolism; sphingolipid metabolism.</text>
</comment>
<keyword evidence="5" id="KW-0812">Transmembrane</keyword>
<proteinExistence type="inferred from homology"/>
<evidence type="ECO:0000313" key="19">
    <source>
        <dbReference type="Proteomes" id="UP000887568"/>
    </source>
</evidence>
<dbReference type="GO" id="GO:0019752">
    <property type="term" value="P:carboxylic acid metabolic process"/>
    <property type="evidence" value="ECO:0007669"/>
    <property type="project" value="InterPro"/>
</dbReference>
<comment type="pathway">
    <text evidence="4">Sphingolipid metabolism.</text>
</comment>
<evidence type="ECO:0000256" key="11">
    <source>
        <dbReference type="ARBA" id="ARBA00023136"/>
    </source>
</evidence>
<dbReference type="OrthoDB" id="10254570at2759"/>
<accession>A0A913ZGP5</accession>
<name>A0A913ZGP5_PATMI</name>
<keyword evidence="6" id="KW-0256">Endoplasmic reticulum</keyword>
<dbReference type="PANTHER" id="PTHR42735:SF6">
    <property type="entry name" value="SPHINGOSINE-1-PHOSPHATE LYASE 1"/>
    <property type="match status" value="1"/>
</dbReference>
<dbReference type="InterPro" id="IPR015421">
    <property type="entry name" value="PyrdxlP-dep_Trfase_major"/>
</dbReference>
<comment type="similarity">
    <text evidence="13">Belongs to the group II decarboxylase family. Sphingosine-1-phosphate lyase subfamily.</text>
</comment>
<dbReference type="InterPro" id="IPR015424">
    <property type="entry name" value="PyrdxlP-dep_Trfase"/>
</dbReference>